<reference evidence="3 4" key="1">
    <citation type="journal article" date="2013" name="Genome Announc.">
        <title>Draft Genome Sequence of 'Candidatus Halobonum tyrrellensis' Strain G22, Isolated from the Hypersaline Waters of Lake Tyrrell, Australia.</title>
        <authorList>
            <person name="Ugalde J.A."/>
            <person name="Narasingarao P."/>
            <person name="Kuo S."/>
            <person name="Podell S."/>
            <person name="Allen E.E."/>
        </authorList>
    </citation>
    <scope>NUCLEOTIDE SEQUENCE [LARGE SCALE GENOMIC DNA]</scope>
    <source>
        <strain evidence="3 4">G22</strain>
    </source>
</reference>
<dbReference type="EMBL" id="ASGZ01000068">
    <property type="protein sequence ID" value="ESP86933.1"/>
    <property type="molecule type" value="Genomic_DNA"/>
</dbReference>
<dbReference type="SUPFAM" id="SSF53448">
    <property type="entry name" value="Nucleotide-diphospho-sugar transferases"/>
    <property type="match status" value="1"/>
</dbReference>
<dbReference type="PANTHER" id="PTHR43685">
    <property type="entry name" value="GLYCOSYLTRANSFERASE"/>
    <property type="match status" value="1"/>
</dbReference>
<name>V4HA57_9EURY</name>
<dbReference type="RefSeq" id="WP_023395921.1">
    <property type="nucleotide sequence ID" value="NZ_ASGZ01000068.1"/>
</dbReference>
<keyword evidence="3" id="KW-0808">Transferase</keyword>
<evidence type="ECO:0000259" key="2">
    <source>
        <dbReference type="Pfam" id="PF00535"/>
    </source>
</evidence>
<dbReference type="OrthoDB" id="46222at2157"/>
<dbReference type="InterPro" id="IPR050834">
    <property type="entry name" value="Glycosyltransf_2"/>
</dbReference>
<proteinExistence type="predicted"/>
<feature type="region of interest" description="Disordered" evidence="1">
    <location>
        <begin position="308"/>
        <end position="332"/>
    </location>
</feature>
<evidence type="ECO:0000313" key="3">
    <source>
        <dbReference type="EMBL" id="ESP86933.1"/>
    </source>
</evidence>
<evidence type="ECO:0000313" key="4">
    <source>
        <dbReference type="Proteomes" id="UP000017840"/>
    </source>
</evidence>
<dbReference type="Pfam" id="PF00535">
    <property type="entry name" value="Glycos_transf_2"/>
    <property type="match status" value="1"/>
</dbReference>
<dbReference type="InterPro" id="IPR001173">
    <property type="entry name" value="Glyco_trans_2-like"/>
</dbReference>
<gene>
    <name evidence="3" type="ORF">K933_16772</name>
</gene>
<sequence length="332" mass="36833">MPLVSVLTPTYDRVDRLPGAIRTVRAQTHDDVEHVVVNDGSTDGTRAYLDGVDDDRVRVRHNDGNRGIAYSFNRAADAADGEFYCILGDDDRWHPEKVDRQLAAFREADDRFGVAYTGGVLTAGGRVSRRYRPTREGNIYPEILAAFGLHPHSGHMLTREAFEAAGGFDEAMERGVDWEMCVRLARVTEFLPVPGVLVQRPRHGGAISDQPEQTRVHDYIYEKYREEFAAHPAVDRAFRANRARIRAYNAARAGERRPAVREAATALRLRPSVAHLGLLLTGLVGRRSFDLAARLRRAVADARADDAETDAGAEWWAEPDPGPDPNGAATRV</sequence>
<organism evidence="3 4">
    <name type="scientific">Candidatus Halobonum tyrrellensis G22</name>
    <dbReference type="NCBI Taxonomy" id="1324957"/>
    <lineage>
        <taxon>Archaea</taxon>
        <taxon>Methanobacteriati</taxon>
        <taxon>Methanobacteriota</taxon>
        <taxon>Stenosarchaea group</taxon>
        <taxon>Halobacteria</taxon>
        <taxon>Halobacteriales</taxon>
        <taxon>Haloferacaceae</taxon>
        <taxon>Candidatus Halobonum</taxon>
    </lineage>
</organism>
<feature type="domain" description="Glycosyltransferase 2-like" evidence="2">
    <location>
        <begin position="5"/>
        <end position="110"/>
    </location>
</feature>
<evidence type="ECO:0000256" key="1">
    <source>
        <dbReference type="SAM" id="MobiDB-lite"/>
    </source>
</evidence>
<dbReference type="PANTHER" id="PTHR43685:SF2">
    <property type="entry name" value="GLYCOSYLTRANSFERASE 2-LIKE DOMAIN-CONTAINING PROTEIN"/>
    <property type="match status" value="1"/>
</dbReference>
<dbReference type="InterPro" id="IPR029044">
    <property type="entry name" value="Nucleotide-diphossugar_trans"/>
</dbReference>
<keyword evidence="4" id="KW-1185">Reference proteome</keyword>
<dbReference type="GO" id="GO:0016740">
    <property type="term" value="F:transferase activity"/>
    <property type="evidence" value="ECO:0007669"/>
    <property type="project" value="UniProtKB-KW"/>
</dbReference>
<dbReference type="Proteomes" id="UP000017840">
    <property type="component" value="Unassembled WGS sequence"/>
</dbReference>
<dbReference type="Gene3D" id="3.90.550.10">
    <property type="entry name" value="Spore Coat Polysaccharide Biosynthesis Protein SpsA, Chain A"/>
    <property type="match status" value="1"/>
</dbReference>
<comment type="caution">
    <text evidence="3">The sequence shown here is derived from an EMBL/GenBank/DDBJ whole genome shotgun (WGS) entry which is preliminary data.</text>
</comment>
<dbReference type="STRING" id="1324957.K933_16772"/>
<protein>
    <submittedName>
        <fullName evidence="3">Glycosyl transferase</fullName>
    </submittedName>
</protein>
<dbReference type="eggNOG" id="arCOG01381">
    <property type="taxonomic scope" value="Archaea"/>
</dbReference>
<accession>V4HA57</accession>
<dbReference type="AlphaFoldDB" id="V4HA57"/>